<reference evidence="2 3" key="1">
    <citation type="submission" date="2018-11" db="EMBL/GenBank/DDBJ databases">
        <title>Taxonoimc description of Halomarina strain SPP-AMP-1.</title>
        <authorList>
            <person name="Pal Y."/>
            <person name="Srinivasana K."/>
            <person name="Verma A."/>
            <person name="Kumar P."/>
        </authorList>
    </citation>
    <scope>NUCLEOTIDE SEQUENCE [LARGE SCALE GENOMIC DNA]</scope>
    <source>
        <strain evidence="2 3">SPP-AMP-1</strain>
    </source>
</reference>
<evidence type="ECO:0000313" key="3">
    <source>
        <dbReference type="Proteomes" id="UP000282322"/>
    </source>
</evidence>
<organism evidence="2 3">
    <name type="scientific">Halocatena pleomorpha</name>
    <dbReference type="NCBI Taxonomy" id="1785090"/>
    <lineage>
        <taxon>Archaea</taxon>
        <taxon>Methanobacteriati</taxon>
        <taxon>Methanobacteriota</taxon>
        <taxon>Stenosarchaea group</taxon>
        <taxon>Halobacteria</taxon>
        <taxon>Halobacteriales</taxon>
        <taxon>Natronomonadaceae</taxon>
        <taxon>Halocatena</taxon>
    </lineage>
</organism>
<dbReference type="Proteomes" id="UP000282322">
    <property type="component" value="Unassembled WGS sequence"/>
</dbReference>
<dbReference type="Pfam" id="PF09946">
    <property type="entry name" value="DUF2178"/>
    <property type="match status" value="1"/>
</dbReference>
<keyword evidence="1" id="KW-1133">Transmembrane helix</keyword>
<feature type="transmembrane region" description="Helical" evidence="1">
    <location>
        <begin position="113"/>
        <end position="133"/>
    </location>
</feature>
<dbReference type="RefSeq" id="WP_124953434.1">
    <property type="nucleotide sequence ID" value="NZ_RRCH01000003.1"/>
</dbReference>
<dbReference type="AlphaFoldDB" id="A0A3P3RKZ3"/>
<keyword evidence="1" id="KW-0812">Transmembrane</keyword>
<comment type="caution">
    <text evidence="2">The sequence shown here is derived from an EMBL/GenBank/DDBJ whole genome shotgun (WGS) entry which is preliminary data.</text>
</comment>
<dbReference type="OrthoDB" id="324434at2157"/>
<feature type="transmembrane region" description="Helical" evidence="1">
    <location>
        <begin position="80"/>
        <end position="101"/>
    </location>
</feature>
<feature type="transmembrane region" description="Helical" evidence="1">
    <location>
        <begin position="47"/>
        <end position="68"/>
    </location>
</feature>
<protein>
    <recommendedName>
        <fullName evidence="4">DUF2178 domain-containing protein</fullName>
    </recommendedName>
</protein>
<feature type="transmembrane region" description="Helical" evidence="1">
    <location>
        <begin position="21"/>
        <end position="41"/>
    </location>
</feature>
<keyword evidence="3" id="KW-1185">Reference proteome</keyword>
<evidence type="ECO:0000313" key="2">
    <source>
        <dbReference type="EMBL" id="RRJ33568.1"/>
    </source>
</evidence>
<keyword evidence="1" id="KW-0472">Membrane</keyword>
<name>A0A3P3RKZ3_9EURY</name>
<dbReference type="InterPro" id="IPR019235">
    <property type="entry name" value="DUF2178_TM"/>
</dbReference>
<gene>
    <name evidence="2" type="ORF">EIK79_01860</name>
</gene>
<sequence length="138" mass="15506">MIRIDTASMNRLETRRFYHRLMGACIGGGIVAYLTGVLSGYVILGTVIYWAGFLGMVGIWKGTSIELYDEREQQLDREAAGLTLWVFSFVLVLGGPALFALETVGSYDMPPELWGAFYAYCVLYLIFGVIYTVHRKRS</sequence>
<accession>A0A3P3RKZ3</accession>
<dbReference type="EMBL" id="RRCH01000003">
    <property type="protein sequence ID" value="RRJ33568.1"/>
    <property type="molecule type" value="Genomic_DNA"/>
</dbReference>
<evidence type="ECO:0008006" key="4">
    <source>
        <dbReference type="Google" id="ProtNLM"/>
    </source>
</evidence>
<proteinExistence type="predicted"/>
<evidence type="ECO:0000256" key="1">
    <source>
        <dbReference type="SAM" id="Phobius"/>
    </source>
</evidence>